<sequence length="79" mass="9295">MGYVWEVWELPLEQVLGINWQTCLNRRLSVHPVFFDLVQKSVVLYKLYLNCSAPQLIQADYDSLYVTIGYVLWKALETI</sequence>
<protein>
    <submittedName>
        <fullName evidence="1">Uncharacterized protein</fullName>
    </submittedName>
</protein>
<reference evidence="1" key="2">
    <citation type="submission" date="2023-06" db="EMBL/GenBank/DDBJ databases">
        <authorList>
            <person name="Lucena T."/>
            <person name="Sun Q."/>
        </authorList>
    </citation>
    <scope>NUCLEOTIDE SEQUENCE</scope>
    <source>
        <strain evidence="1">CECT 8869</strain>
    </source>
</reference>
<dbReference type="RefSeq" id="WP_304437485.1">
    <property type="nucleotide sequence ID" value="NZ_JAUKUC010000001.1"/>
</dbReference>
<dbReference type="EMBL" id="JAUKUC010000001">
    <property type="protein sequence ID" value="MDO1512781.1"/>
    <property type="molecule type" value="Genomic_DNA"/>
</dbReference>
<evidence type="ECO:0000313" key="1">
    <source>
        <dbReference type="EMBL" id="MDO1512781.1"/>
    </source>
</evidence>
<proteinExistence type="predicted"/>
<keyword evidence="2" id="KW-1185">Reference proteome</keyword>
<comment type="caution">
    <text evidence="1">The sequence shown here is derived from an EMBL/GenBank/DDBJ whole genome shotgun (WGS) entry which is preliminary data.</text>
</comment>
<dbReference type="Proteomes" id="UP001168579">
    <property type="component" value="Unassembled WGS sequence"/>
</dbReference>
<name>A0ABT8RPI4_9FLAO</name>
<organism evidence="1 2">
    <name type="scientific">Maribacter confluentis</name>
    <dbReference type="NCBI Taxonomy" id="1656093"/>
    <lineage>
        <taxon>Bacteria</taxon>
        <taxon>Pseudomonadati</taxon>
        <taxon>Bacteroidota</taxon>
        <taxon>Flavobacteriia</taxon>
        <taxon>Flavobacteriales</taxon>
        <taxon>Flavobacteriaceae</taxon>
        <taxon>Maribacter</taxon>
    </lineage>
</organism>
<accession>A0ABT8RPI4</accession>
<gene>
    <name evidence="1" type="ORF">Q2T41_08950</name>
</gene>
<reference evidence="1" key="1">
    <citation type="journal article" date="2014" name="Int. J. Syst. Evol. Microbiol.">
        <title>Complete genome of a new Firmicutes species belonging to the dominant human colonic microbiota ('Ruminococcus bicirculans') reveals two chromosomes and a selective capacity to utilize plant glucans.</title>
        <authorList>
            <consortium name="NISC Comparative Sequencing Program"/>
            <person name="Wegmann U."/>
            <person name="Louis P."/>
            <person name="Goesmann A."/>
            <person name="Henrissat B."/>
            <person name="Duncan S.H."/>
            <person name="Flint H.J."/>
        </authorList>
    </citation>
    <scope>NUCLEOTIDE SEQUENCE</scope>
    <source>
        <strain evidence="1">CECT 8869</strain>
    </source>
</reference>
<evidence type="ECO:0000313" key="2">
    <source>
        <dbReference type="Proteomes" id="UP001168579"/>
    </source>
</evidence>